<comment type="similarity">
    <text evidence="3">Belongs to the multicopper oxidase family.</text>
</comment>
<evidence type="ECO:0000313" key="15">
    <source>
        <dbReference type="EMBL" id="KAF2649534.1"/>
    </source>
</evidence>
<dbReference type="PANTHER" id="PTHR11709:SF87">
    <property type="entry name" value="LACCASE"/>
    <property type="match status" value="1"/>
</dbReference>
<accession>A0A6A6STL8</accession>
<keyword evidence="8" id="KW-0325">Glycoprotein</keyword>
<dbReference type="InterPro" id="IPR001117">
    <property type="entry name" value="Cu-oxidase_2nd"/>
</dbReference>
<evidence type="ECO:0000256" key="7">
    <source>
        <dbReference type="ARBA" id="ARBA00023008"/>
    </source>
</evidence>
<keyword evidence="11" id="KW-0732">Signal</keyword>
<dbReference type="CDD" id="cd13901">
    <property type="entry name" value="CuRO_3_MaLCC_like"/>
    <property type="match status" value="1"/>
</dbReference>
<evidence type="ECO:0000256" key="10">
    <source>
        <dbReference type="SAM" id="MobiDB-lite"/>
    </source>
</evidence>
<dbReference type="EMBL" id="MU004488">
    <property type="protein sequence ID" value="KAF2649534.1"/>
    <property type="molecule type" value="Genomic_DNA"/>
</dbReference>
<evidence type="ECO:0000256" key="3">
    <source>
        <dbReference type="ARBA" id="ARBA00010609"/>
    </source>
</evidence>
<dbReference type="PANTHER" id="PTHR11709">
    <property type="entry name" value="MULTI-COPPER OXIDASE"/>
    <property type="match status" value="1"/>
</dbReference>
<feature type="domain" description="Plastocyanin-like" evidence="13">
    <location>
        <begin position="436"/>
        <end position="557"/>
    </location>
</feature>
<proteinExistence type="inferred from homology"/>
<evidence type="ECO:0000259" key="14">
    <source>
        <dbReference type="Pfam" id="PF07732"/>
    </source>
</evidence>
<dbReference type="InterPro" id="IPR045087">
    <property type="entry name" value="Cu-oxidase_fam"/>
</dbReference>
<keyword evidence="16" id="KW-1185">Reference proteome</keyword>
<feature type="region of interest" description="Disordered" evidence="10">
    <location>
        <begin position="582"/>
        <end position="603"/>
    </location>
</feature>
<dbReference type="Pfam" id="PF00394">
    <property type="entry name" value="Cu-oxidase"/>
    <property type="match status" value="1"/>
</dbReference>
<dbReference type="FunFam" id="2.60.40.420:FF:000021">
    <property type="entry name" value="Extracellular dihydrogeodin oxidase/laccase"/>
    <property type="match status" value="1"/>
</dbReference>
<dbReference type="Pfam" id="PF07732">
    <property type="entry name" value="Cu-oxidase_3"/>
    <property type="match status" value="1"/>
</dbReference>
<evidence type="ECO:0000256" key="2">
    <source>
        <dbReference type="ARBA" id="ARBA00001935"/>
    </source>
</evidence>
<dbReference type="InterPro" id="IPR008972">
    <property type="entry name" value="Cupredoxin"/>
</dbReference>
<organism evidence="15 16">
    <name type="scientific">Lophiostoma macrostomum CBS 122681</name>
    <dbReference type="NCBI Taxonomy" id="1314788"/>
    <lineage>
        <taxon>Eukaryota</taxon>
        <taxon>Fungi</taxon>
        <taxon>Dikarya</taxon>
        <taxon>Ascomycota</taxon>
        <taxon>Pezizomycotina</taxon>
        <taxon>Dothideomycetes</taxon>
        <taxon>Pleosporomycetidae</taxon>
        <taxon>Pleosporales</taxon>
        <taxon>Lophiostomataceae</taxon>
        <taxon>Lophiostoma</taxon>
    </lineage>
</organism>
<evidence type="ECO:0000256" key="4">
    <source>
        <dbReference type="ARBA" id="ARBA00012297"/>
    </source>
</evidence>
<evidence type="ECO:0000256" key="1">
    <source>
        <dbReference type="ARBA" id="ARBA00000349"/>
    </source>
</evidence>
<evidence type="ECO:0000259" key="12">
    <source>
        <dbReference type="Pfam" id="PF00394"/>
    </source>
</evidence>
<dbReference type="InterPro" id="IPR002355">
    <property type="entry name" value="Cu_oxidase_Cu_BS"/>
</dbReference>
<sequence>MKSLIALGATLLGLSTTPVIGAALRAEPFSVAERGMSPAVNLEKRQACTNGPTTRGCWSDGFDVDTDMYTSWPNTGHTAVYDFTITNTTCNPDGARERVCLLIDGKLPGPVITANWGDRIQVTIHNELEHNGTSIHWHGLRQLNSNIQDGVNGITECAIAPTDSKTYSFQATEYGTTWFHSHFSGQYGDGVIGTIQINGPATANYDIDLGTYTVSDWYYMTSFQAGSLAVQAGLTRGPPTGDNILINGTNKNANGGGAYNNVTLTPGKSHRLRIINTAIDASMRVTLDGHPFTVIANDLVPTVPYETAYLQVGIGQRYDVIINATETPGNYWFRAEPEGECQSLNNGHGRAIFNYKGVTIAEPSTDADTNTPTGCINPPSTPHIAKNVPSATFAQQAQTLPVAFEPVVSNNQSLILWTVNGTSMRVDPGKPTIEYVAEDNSTNIPPSYNVVTVADSAAWTYWVIQQDENAPKIAHPIHLHGHDMYILGTNTGQFDADANLGDLDFTNPPRRDVAFLAKDSWLVVAYPTDNPGAWLMHCHIAFHVSMGLSVQFLEREKDIKMPDEGSEWYETCAKWNAYQAGDPVYPQDDSGLRKRWPPLAEDN</sequence>
<evidence type="ECO:0000256" key="9">
    <source>
        <dbReference type="ARBA" id="ARBA00023185"/>
    </source>
</evidence>
<dbReference type="FunFam" id="2.60.40.420:FF:000045">
    <property type="entry name" value="Laccase 2"/>
    <property type="match status" value="1"/>
</dbReference>
<dbReference type="OrthoDB" id="2121828at2759"/>
<evidence type="ECO:0000313" key="16">
    <source>
        <dbReference type="Proteomes" id="UP000799324"/>
    </source>
</evidence>
<comment type="cofactor">
    <cofactor evidence="2">
        <name>Cu cation</name>
        <dbReference type="ChEBI" id="CHEBI:23378"/>
    </cofactor>
</comment>
<dbReference type="InterPro" id="IPR011707">
    <property type="entry name" value="Cu-oxidase-like_N"/>
</dbReference>
<keyword evidence="9" id="KW-0439">Lignin degradation</keyword>
<evidence type="ECO:0000256" key="5">
    <source>
        <dbReference type="ARBA" id="ARBA00022723"/>
    </source>
</evidence>
<feature type="domain" description="Plastocyanin-like" evidence="14">
    <location>
        <begin position="85"/>
        <end position="200"/>
    </location>
</feature>
<feature type="signal peptide" evidence="11">
    <location>
        <begin position="1"/>
        <end position="21"/>
    </location>
</feature>
<comment type="catalytic activity">
    <reaction evidence="1">
        <text>4 hydroquinone + O2 = 4 benzosemiquinone + 2 H2O</text>
        <dbReference type="Rhea" id="RHEA:11276"/>
        <dbReference type="ChEBI" id="CHEBI:15377"/>
        <dbReference type="ChEBI" id="CHEBI:15379"/>
        <dbReference type="ChEBI" id="CHEBI:17594"/>
        <dbReference type="ChEBI" id="CHEBI:17977"/>
        <dbReference type="EC" id="1.10.3.2"/>
    </reaction>
</comment>
<dbReference type="GO" id="GO:0052716">
    <property type="term" value="F:hydroquinone:oxygen oxidoreductase activity"/>
    <property type="evidence" value="ECO:0007669"/>
    <property type="project" value="UniProtKB-EC"/>
</dbReference>
<feature type="chain" id="PRO_5025413087" description="laccase" evidence="11">
    <location>
        <begin position="22"/>
        <end position="603"/>
    </location>
</feature>
<dbReference type="SUPFAM" id="SSF49503">
    <property type="entry name" value="Cupredoxins"/>
    <property type="match status" value="3"/>
</dbReference>
<dbReference type="PROSITE" id="PS00079">
    <property type="entry name" value="MULTICOPPER_OXIDASE1"/>
    <property type="match status" value="1"/>
</dbReference>
<evidence type="ECO:0000256" key="8">
    <source>
        <dbReference type="ARBA" id="ARBA00023180"/>
    </source>
</evidence>
<dbReference type="CDD" id="cd13880">
    <property type="entry name" value="CuRO_2_MaLCC_like"/>
    <property type="match status" value="1"/>
</dbReference>
<dbReference type="InterPro" id="IPR011706">
    <property type="entry name" value="Cu-oxidase_C"/>
</dbReference>
<protein>
    <recommendedName>
        <fullName evidence="4">laccase</fullName>
        <ecNumber evidence="4">1.10.3.2</ecNumber>
    </recommendedName>
</protein>
<keyword evidence="5" id="KW-0479">Metal-binding</keyword>
<dbReference type="Pfam" id="PF07731">
    <property type="entry name" value="Cu-oxidase_2"/>
    <property type="match status" value="1"/>
</dbReference>
<dbReference type="Gene3D" id="2.60.40.420">
    <property type="entry name" value="Cupredoxins - blue copper proteins"/>
    <property type="match status" value="3"/>
</dbReference>
<keyword evidence="6" id="KW-0560">Oxidoreductase</keyword>
<dbReference type="Proteomes" id="UP000799324">
    <property type="component" value="Unassembled WGS sequence"/>
</dbReference>
<dbReference type="CDD" id="cd13854">
    <property type="entry name" value="CuRO_1_MaLCC_like"/>
    <property type="match status" value="1"/>
</dbReference>
<dbReference type="AlphaFoldDB" id="A0A6A6STL8"/>
<dbReference type="GO" id="GO:0046274">
    <property type="term" value="P:lignin catabolic process"/>
    <property type="evidence" value="ECO:0007669"/>
    <property type="project" value="UniProtKB-KW"/>
</dbReference>
<dbReference type="InterPro" id="IPR033138">
    <property type="entry name" value="Cu_oxidase_CS"/>
</dbReference>
<evidence type="ECO:0000256" key="11">
    <source>
        <dbReference type="SAM" id="SignalP"/>
    </source>
</evidence>
<dbReference type="EC" id="1.10.3.2" evidence="4"/>
<evidence type="ECO:0000256" key="6">
    <source>
        <dbReference type="ARBA" id="ARBA00023002"/>
    </source>
</evidence>
<reference evidence="15" key="1">
    <citation type="journal article" date="2020" name="Stud. Mycol.">
        <title>101 Dothideomycetes genomes: a test case for predicting lifestyles and emergence of pathogens.</title>
        <authorList>
            <person name="Haridas S."/>
            <person name="Albert R."/>
            <person name="Binder M."/>
            <person name="Bloem J."/>
            <person name="Labutti K."/>
            <person name="Salamov A."/>
            <person name="Andreopoulos B."/>
            <person name="Baker S."/>
            <person name="Barry K."/>
            <person name="Bills G."/>
            <person name="Bluhm B."/>
            <person name="Cannon C."/>
            <person name="Castanera R."/>
            <person name="Culley D."/>
            <person name="Daum C."/>
            <person name="Ezra D."/>
            <person name="Gonzalez J."/>
            <person name="Henrissat B."/>
            <person name="Kuo A."/>
            <person name="Liang C."/>
            <person name="Lipzen A."/>
            <person name="Lutzoni F."/>
            <person name="Magnuson J."/>
            <person name="Mondo S."/>
            <person name="Nolan M."/>
            <person name="Ohm R."/>
            <person name="Pangilinan J."/>
            <person name="Park H.-J."/>
            <person name="Ramirez L."/>
            <person name="Alfaro M."/>
            <person name="Sun H."/>
            <person name="Tritt A."/>
            <person name="Yoshinaga Y."/>
            <person name="Zwiers L.-H."/>
            <person name="Turgeon B."/>
            <person name="Goodwin S."/>
            <person name="Spatafora J."/>
            <person name="Crous P."/>
            <person name="Grigoriev I."/>
        </authorList>
    </citation>
    <scope>NUCLEOTIDE SEQUENCE</scope>
    <source>
        <strain evidence="15">CBS 122681</strain>
    </source>
</reference>
<name>A0A6A6STL8_9PLEO</name>
<feature type="domain" description="Plastocyanin-like" evidence="12">
    <location>
        <begin position="211"/>
        <end position="357"/>
    </location>
</feature>
<dbReference type="PROSITE" id="PS00080">
    <property type="entry name" value="MULTICOPPER_OXIDASE2"/>
    <property type="match status" value="1"/>
</dbReference>
<dbReference type="GO" id="GO:0005507">
    <property type="term" value="F:copper ion binding"/>
    <property type="evidence" value="ECO:0007669"/>
    <property type="project" value="InterPro"/>
</dbReference>
<keyword evidence="7" id="KW-0186">Copper</keyword>
<evidence type="ECO:0000259" key="13">
    <source>
        <dbReference type="Pfam" id="PF07731"/>
    </source>
</evidence>
<gene>
    <name evidence="15" type="ORF">K491DRAFT_721576</name>
</gene>